<protein>
    <recommendedName>
        <fullName evidence="3">SKP1 component POZ domain-containing protein</fullName>
    </recommendedName>
</protein>
<organism evidence="1 2">
    <name type="scientific">Punica granatum</name>
    <name type="common">Pomegranate</name>
    <dbReference type="NCBI Taxonomy" id="22663"/>
    <lineage>
        <taxon>Eukaryota</taxon>
        <taxon>Viridiplantae</taxon>
        <taxon>Streptophyta</taxon>
        <taxon>Embryophyta</taxon>
        <taxon>Tracheophyta</taxon>
        <taxon>Spermatophyta</taxon>
        <taxon>Magnoliopsida</taxon>
        <taxon>eudicotyledons</taxon>
        <taxon>Gunneridae</taxon>
        <taxon>Pentapetalae</taxon>
        <taxon>rosids</taxon>
        <taxon>malvids</taxon>
        <taxon>Myrtales</taxon>
        <taxon>Lythraceae</taxon>
        <taxon>Punica</taxon>
    </lineage>
</organism>
<keyword evidence="2" id="KW-1185">Reference proteome</keyword>
<proteinExistence type="predicted"/>
<dbReference type="Proteomes" id="UP000233551">
    <property type="component" value="Unassembled WGS sequence"/>
</dbReference>
<evidence type="ECO:0000313" key="2">
    <source>
        <dbReference type="Proteomes" id="UP000233551"/>
    </source>
</evidence>
<name>A0A2I0L678_PUNGR</name>
<sequence>MRGASLQFVGRPPDNHIAFHMVAMTALAGKGMILLARFELSPTLFDGSANNGCRRIVYVDPHEKGRPSKILSKVFEYCKKHVESAAVADTESDKTAKDVLKACQLGWSSSFSLSLYIARASQVHDSTTGNPFSWVGRWFGRPRVTTQTSRPSQRWEKLHPPGASSSIVGVLGVDSSIVVVIISLSPSLSLFLALYIESTSN</sequence>
<gene>
    <name evidence="1" type="ORF">CRG98_003421</name>
</gene>
<dbReference type="AlphaFoldDB" id="A0A2I0L678"/>
<reference evidence="1 2" key="1">
    <citation type="submission" date="2017-11" db="EMBL/GenBank/DDBJ databases">
        <title>De-novo sequencing of pomegranate (Punica granatum L.) genome.</title>
        <authorList>
            <person name="Akparov Z."/>
            <person name="Amiraslanov A."/>
            <person name="Hajiyeva S."/>
            <person name="Abbasov M."/>
            <person name="Kaur K."/>
            <person name="Hamwieh A."/>
            <person name="Solovyev V."/>
            <person name="Salamov A."/>
            <person name="Braich B."/>
            <person name="Kosarev P."/>
            <person name="Mahmoud A."/>
            <person name="Hajiyev E."/>
            <person name="Babayeva S."/>
            <person name="Izzatullayeva V."/>
            <person name="Mammadov A."/>
            <person name="Mammadov A."/>
            <person name="Sharifova S."/>
            <person name="Ojaghi J."/>
            <person name="Eynullazada K."/>
            <person name="Bayramov B."/>
            <person name="Abdulazimova A."/>
            <person name="Shahmuradov I."/>
        </authorList>
    </citation>
    <scope>NUCLEOTIDE SEQUENCE [LARGE SCALE GENOMIC DNA]</scope>
    <source>
        <strain evidence="2">cv. AG2017</strain>
        <tissue evidence="1">Leaf</tissue>
    </source>
</reference>
<dbReference type="EMBL" id="PGOL01000128">
    <property type="protein sequence ID" value="PKI76194.1"/>
    <property type="molecule type" value="Genomic_DNA"/>
</dbReference>
<accession>A0A2I0L678</accession>
<evidence type="ECO:0000313" key="1">
    <source>
        <dbReference type="EMBL" id="PKI76194.1"/>
    </source>
</evidence>
<comment type="caution">
    <text evidence="1">The sequence shown here is derived from an EMBL/GenBank/DDBJ whole genome shotgun (WGS) entry which is preliminary data.</text>
</comment>
<evidence type="ECO:0008006" key="3">
    <source>
        <dbReference type="Google" id="ProtNLM"/>
    </source>
</evidence>